<dbReference type="PANTHER" id="PTHR36062:SF1">
    <property type="entry name" value="OS01G0687300 PROTEIN"/>
    <property type="match status" value="1"/>
</dbReference>
<comment type="caution">
    <text evidence="2">The sequence shown here is derived from an EMBL/GenBank/DDBJ whole genome shotgun (WGS) entry which is preliminary data.</text>
</comment>
<keyword evidence="3" id="KW-1185">Reference proteome</keyword>
<proteinExistence type="predicted"/>
<evidence type="ECO:0000313" key="3">
    <source>
        <dbReference type="Proteomes" id="UP001604336"/>
    </source>
</evidence>
<dbReference type="EMBL" id="JBFOLK010000005">
    <property type="protein sequence ID" value="KAL2512264.1"/>
    <property type="molecule type" value="Genomic_DNA"/>
</dbReference>
<protein>
    <submittedName>
        <fullName evidence="2">Uncharacterized protein</fullName>
    </submittedName>
</protein>
<name>A0ABD1THQ0_9LAMI</name>
<sequence>MTDRVLQSYNDTEGKSRQSMQSYQSVWMAHWTRARSNTMAEPHNLITNLFGDEEIHPDSKKNHSVTGLEIASDISRLANQSLRMSSNNMRNERSGSKIFALDGPCRNGGSSFASQHPPEADDMQSLMPQIGYDYAGSTSHIEPYKVDNEKRGFDNKQKAISLFSDRSALVSNKLLPNANLRVLEQQHCNNNIHSGFFLSEREMDGQSDPGKFINASLRKSNASLLLDVPSTSHNHLSAFDKEWFQKMQNHSGVKLFPRTTRICTAVDSVEGVSGDCPRYSQTTHSSLIAKQNDVDMRERSRKSGVFIKSNRNTSGDLHSVYPFVSQGQTRLKLQSLGSSTDSEEKGDLEDVNASKIVIKHDLSAETDTMAMDPFEQKNELSDMCLNSTLSNKVIYTDSNLPLRINVTPSKVGLNTPDINLECPALPAAASSSNDAEPSSSRTQSLDMDVLLAHAEQLSTSKHVICSDDDLKTDPTTRWVKRLKVSASDSYACGTKSSSFGKNPSHEKEKKLFGRILIDGITSSEPAVDKQCEKLLTISDKIGDLPRKDESSFMDVSKEGKKLLLSHSWIQRWLHKGSGSPQKEPEAVVVCEPQCSKLALEDLQKKQFPSVAAMALMGKAMSGFEPCELQMRGSSSMESILHSAFDVMFKSPFTTDAYPVGPLDSSGIVFALNRSMADGAGERAWRLSAGDLVGGAGGLFKDGDGAEAGTAAGGEASGAGVGVAGGGELTGGGVATGGGEAGGGDVTTGGGDETAGGGDDVGGGVVAAGGGEEAEGVGGEAVVVGGVAEGVVGVGGAGVDVGEDPGA</sequence>
<dbReference type="AlphaFoldDB" id="A0ABD1THQ0"/>
<feature type="region of interest" description="Disordered" evidence="1">
    <location>
        <begin position="1"/>
        <end position="20"/>
    </location>
</feature>
<evidence type="ECO:0000313" key="2">
    <source>
        <dbReference type="EMBL" id="KAL2512264.1"/>
    </source>
</evidence>
<reference evidence="3" key="1">
    <citation type="submission" date="2024-07" db="EMBL/GenBank/DDBJ databases">
        <title>Two chromosome-level genome assemblies of Korean endemic species Abeliophyllum distichum and Forsythia ovata (Oleaceae).</title>
        <authorList>
            <person name="Jang H."/>
        </authorList>
    </citation>
    <scope>NUCLEOTIDE SEQUENCE [LARGE SCALE GENOMIC DNA]</scope>
</reference>
<accession>A0ABD1THQ0</accession>
<dbReference type="InterPro" id="IPR037476">
    <property type="entry name" value="PCH1"/>
</dbReference>
<dbReference type="PANTHER" id="PTHR36062">
    <property type="entry name" value="OS01G0687300 PROTEIN"/>
    <property type="match status" value="1"/>
</dbReference>
<organism evidence="2 3">
    <name type="scientific">Abeliophyllum distichum</name>
    <dbReference type="NCBI Taxonomy" id="126358"/>
    <lineage>
        <taxon>Eukaryota</taxon>
        <taxon>Viridiplantae</taxon>
        <taxon>Streptophyta</taxon>
        <taxon>Embryophyta</taxon>
        <taxon>Tracheophyta</taxon>
        <taxon>Spermatophyta</taxon>
        <taxon>Magnoliopsida</taxon>
        <taxon>eudicotyledons</taxon>
        <taxon>Gunneridae</taxon>
        <taxon>Pentapetalae</taxon>
        <taxon>asterids</taxon>
        <taxon>lamiids</taxon>
        <taxon>Lamiales</taxon>
        <taxon>Oleaceae</taxon>
        <taxon>Forsythieae</taxon>
        <taxon>Abeliophyllum</taxon>
    </lineage>
</organism>
<feature type="region of interest" description="Disordered" evidence="1">
    <location>
        <begin position="730"/>
        <end position="758"/>
    </location>
</feature>
<gene>
    <name evidence="2" type="ORF">Adt_17864</name>
</gene>
<evidence type="ECO:0000256" key="1">
    <source>
        <dbReference type="SAM" id="MobiDB-lite"/>
    </source>
</evidence>
<dbReference type="Proteomes" id="UP001604336">
    <property type="component" value="Unassembled WGS sequence"/>
</dbReference>